<sequence length="229" mass="25221">MASNSQQLRARNDVIVIRRVHDVATDTSANTRKLEGKLDALVKLVTQLAMNQKSASVARVFGISTSLVERVFGIRSSNDHRTNVYPSLKQSRVNEHPEAYATTIYSTAAEARHLTEKMASNSQQFNARNDAIVIRGVHDVVIDTFAETIKLEGKLDALVNLLTQLAGNQQSASVLRVFGIRSSNDHHSNVYPSLQQSGVNEHPEAYAANINSTTTEVRHLIENMASNSQ</sequence>
<evidence type="ECO:0000313" key="1">
    <source>
        <dbReference type="EMBL" id="KAL2340417.1"/>
    </source>
</evidence>
<comment type="caution">
    <text evidence="1">The sequence shown here is derived from an EMBL/GenBank/DDBJ whole genome shotgun (WGS) entry which is preliminary data.</text>
</comment>
<dbReference type="Proteomes" id="UP001603857">
    <property type="component" value="Unassembled WGS sequence"/>
</dbReference>
<organism evidence="1 2">
    <name type="scientific">Flemingia macrophylla</name>
    <dbReference type="NCBI Taxonomy" id="520843"/>
    <lineage>
        <taxon>Eukaryota</taxon>
        <taxon>Viridiplantae</taxon>
        <taxon>Streptophyta</taxon>
        <taxon>Embryophyta</taxon>
        <taxon>Tracheophyta</taxon>
        <taxon>Spermatophyta</taxon>
        <taxon>Magnoliopsida</taxon>
        <taxon>eudicotyledons</taxon>
        <taxon>Gunneridae</taxon>
        <taxon>Pentapetalae</taxon>
        <taxon>rosids</taxon>
        <taxon>fabids</taxon>
        <taxon>Fabales</taxon>
        <taxon>Fabaceae</taxon>
        <taxon>Papilionoideae</taxon>
        <taxon>50 kb inversion clade</taxon>
        <taxon>NPAAA clade</taxon>
        <taxon>indigoferoid/millettioid clade</taxon>
        <taxon>Phaseoleae</taxon>
        <taxon>Flemingia</taxon>
    </lineage>
</organism>
<accession>A0ABD1MX61</accession>
<evidence type="ECO:0000313" key="2">
    <source>
        <dbReference type="Proteomes" id="UP001603857"/>
    </source>
</evidence>
<gene>
    <name evidence="1" type="ORF">Fmac_008357</name>
</gene>
<keyword evidence="2" id="KW-1185">Reference proteome</keyword>
<proteinExistence type="predicted"/>
<dbReference type="AlphaFoldDB" id="A0ABD1MX61"/>
<name>A0ABD1MX61_9FABA</name>
<dbReference type="EMBL" id="JBGMDY010000003">
    <property type="protein sequence ID" value="KAL2340417.1"/>
    <property type="molecule type" value="Genomic_DNA"/>
</dbReference>
<protein>
    <submittedName>
        <fullName evidence="1">Uncharacterized protein</fullName>
    </submittedName>
</protein>
<reference evidence="1 2" key="1">
    <citation type="submission" date="2024-08" db="EMBL/GenBank/DDBJ databases">
        <title>Insights into the chromosomal genome structure of Flemingia macrophylla.</title>
        <authorList>
            <person name="Ding Y."/>
            <person name="Zhao Y."/>
            <person name="Bi W."/>
            <person name="Wu M."/>
            <person name="Zhao G."/>
            <person name="Gong Y."/>
            <person name="Li W."/>
            <person name="Zhang P."/>
        </authorList>
    </citation>
    <scope>NUCLEOTIDE SEQUENCE [LARGE SCALE GENOMIC DNA]</scope>
    <source>
        <strain evidence="1">DYQJB</strain>
        <tissue evidence="1">Leaf</tissue>
    </source>
</reference>